<keyword evidence="2" id="KW-1185">Reference proteome</keyword>
<organism evidence="1 2">
    <name type="scientific">Halorussus aquaticus</name>
    <dbReference type="NCBI Taxonomy" id="2953748"/>
    <lineage>
        <taxon>Archaea</taxon>
        <taxon>Methanobacteriati</taxon>
        <taxon>Methanobacteriota</taxon>
        <taxon>Stenosarchaea group</taxon>
        <taxon>Halobacteria</taxon>
        <taxon>Halobacteriales</taxon>
        <taxon>Haladaptataceae</taxon>
        <taxon>Halorussus</taxon>
    </lineage>
</organism>
<evidence type="ECO:0000313" key="2">
    <source>
        <dbReference type="Proteomes" id="UP001595945"/>
    </source>
</evidence>
<dbReference type="EMBL" id="JBHSHT010000001">
    <property type="protein sequence ID" value="MFC4823688.1"/>
    <property type="molecule type" value="Genomic_DNA"/>
</dbReference>
<name>A0ABD5PZ90_9EURY</name>
<evidence type="ECO:0000313" key="1">
    <source>
        <dbReference type="EMBL" id="MFC4823688.1"/>
    </source>
</evidence>
<dbReference type="RefSeq" id="WP_254270271.1">
    <property type="nucleotide sequence ID" value="NZ_CP100401.1"/>
</dbReference>
<accession>A0ABD5PZ90</accession>
<reference evidence="1 2" key="1">
    <citation type="journal article" date="2019" name="Int. J. Syst. Evol. Microbiol.">
        <title>The Global Catalogue of Microorganisms (GCM) 10K type strain sequencing project: providing services to taxonomists for standard genome sequencing and annotation.</title>
        <authorList>
            <consortium name="The Broad Institute Genomics Platform"/>
            <consortium name="The Broad Institute Genome Sequencing Center for Infectious Disease"/>
            <person name="Wu L."/>
            <person name="Ma J."/>
        </authorList>
    </citation>
    <scope>NUCLEOTIDE SEQUENCE [LARGE SCALE GENOMIC DNA]</scope>
    <source>
        <strain evidence="1 2">XZYJ18</strain>
    </source>
</reference>
<dbReference type="AlphaFoldDB" id="A0ABD5PZ90"/>
<comment type="caution">
    <text evidence="1">The sequence shown here is derived from an EMBL/GenBank/DDBJ whole genome shotgun (WGS) entry which is preliminary data.</text>
</comment>
<dbReference type="GeneID" id="73047324"/>
<gene>
    <name evidence="1" type="ORF">ACFO9K_05395</name>
</gene>
<protein>
    <submittedName>
        <fullName evidence="1">Uncharacterized protein</fullName>
    </submittedName>
</protein>
<dbReference type="Proteomes" id="UP001595945">
    <property type="component" value="Unassembled WGS sequence"/>
</dbReference>
<proteinExistence type="predicted"/>
<sequence length="54" mass="5399">MSYETVGSLKSAGLLIAGLLVGATTALATDGVVPTALVMAATFAVLILQDRYGS</sequence>